<protein>
    <submittedName>
        <fullName evidence="3">SDR family oxidoreductase</fullName>
    </submittedName>
</protein>
<dbReference type="PANTHER" id="PTHR42760">
    <property type="entry name" value="SHORT-CHAIN DEHYDROGENASES/REDUCTASES FAMILY MEMBER"/>
    <property type="match status" value="1"/>
</dbReference>
<name>A0A3B0AQI0_9BACL</name>
<proteinExistence type="inferred from homology"/>
<reference evidence="3 4" key="1">
    <citation type="journal article" date="2007" name="Int. J. Syst. Evol. Microbiol.">
        <title>Paenibacillus ginsengarvi sp. nov., isolated from soil from ginseng cultivation.</title>
        <authorList>
            <person name="Yoon M.H."/>
            <person name="Ten L.N."/>
            <person name="Im W.T."/>
        </authorList>
    </citation>
    <scope>NUCLEOTIDE SEQUENCE [LARGE SCALE GENOMIC DNA]</scope>
    <source>
        <strain evidence="3 4">KCTC 13059</strain>
    </source>
</reference>
<dbReference type="GO" id="GO:0008206">
    <property type="term" value="P:bile acid metabolic process"/>
    <property type="evidence" value="ECO:0007669"/>
    <property type="project" value="UniProtKB-ARBA"/>
</dbReference>
<evidence type="ECO:0000256" key="2">
    <source>
        <dbReference type="ARBA" id="ARBA00023002"/>
    </source>
</evidence>
<comment type="similarity">
    <text evidence="1">Belongs to the short-chain dehydrogenases/reductases (SDR) family.</text>
</comment>
<dbReference type="NCBIfam" id="NF005559">
    <property type="entry name" value="PRK07231.1"/>
    <property type="match status" value="1"/>
</dbReference>
<dbReference type="Pfam" id="PF13561">
    <property type="entry name" value="adh_short_C2"/>
    <property type="match status" value="1"/>
</dbReference>
<dbReference type="AlphaFoldDB" id="A0A3B0AQI0"/>
<dbReference type="PRINTS" id="PR00081">
    <property type="entry name" value="GDHRDH"/>
</dbReference>
<accession>A0A3B0AQI0</accession>
<dbReference type="InterPro" id="IPR002347">
    <property type="entry name" value="SDR_fam"/>
</dbReference>
<evidence type="ECO:0000313" key="4">
    <source>
        <dbReference type="Proteomes" id="UP000282311"/>
    </source>
</evidence>
<dbReference type="CDD" id="cd05233">
    <property type="entry name" value="SDR_c"/>
    <property type="match status" value="1"/>
</dbReference>
<organism evidence="3 4">
    <name type="scientific">Paenibacillus ginsengarvi</name>
    <dbReference type="NCBI Taxonomy" id="400777"/>
    <lineage>
        <taxon>Bacteria</taxon>
        <taxon>Bacillati</taxon>
        <taxon>Bacillota</taxon>
        <taxon>Bacilli</taxon>
        <taxon>Bacillales</taxon>
        <taxon>Paenibacillaceae</taxon>
        <taxon>Paenibacillus</taxon>
    </lineage>
</organism>
<dbReference type="EMBL" id="RBAH01000048">
    <property type="protein sequence ID" value="RKN62793.1"/>
    <property type="molecule type" value="Genomic_DNA"/>
</dbReference>
<keyword evidence="2" id="KW-0560">Oxidoreductase</keyword>
<dbReference type="GO" id="GO:0016616">
    <property type="term" value="F:oxidoreductase activity, acting on the CH-OH group of donors, NAD or NADP as acceptor"/>
    <property type="evidence" value="ECO:0007669"/>
    <property type="project" value="TreeGrafter"/>
</dbReference>
<evidence type="ECO:0000256" key="1">
    <source>
        <dbReference type="ARBA" id="ARBA00006484"/>
    </source>
</evidence>
<dbReference type="SUPFAM" id="SSF51735">
    <property type="entry name" value="NAD(P)-binding Rossmann-fold domains"/>
    <property type="match status" value="1"/>
</dbReference>
<gene>
    <name evidence="3" type="ORF">D7M11_34880</name>
</gene>
<sequence length="245" mass="26164">MELKGKVAVVTGGWRGIGRAVAVTLLEMGARVAVIDTDCKPPNIPCDEERLLVLEADIALGDQVKSSFDRIGRRFGGVDILVNCAGMTYRQPLIELEETFWDETMGVNLKGHYLCTREALPHMRARGGGSIVNVSSVRARLGFANDSCYIACKGGIESFTRALAVELAEYGVRVNCIAPGSIETDFNRDRLNAPGAREQAIAAIPLGRIGVPEDVVGTVLYLASDLSAYVTGVTIPVDGGLIIKG</sequence>
<dbReference type="FunFam" id="3.40.50.720:FF:000084">
    <property type="entry name" value="Short-chain dehydrogenase reductase"/>
    <property type="match status" value="1"/>
</dbReference>
<comment type="caution">
    <text evidence="3">The sequence shown here is derived from an EMBL/GenBank/DDBJ whole genome shotgun (WGS) entry which is preliminary data.</text>
</comment>
<dbReference type="Proteomes" id="UP000282311">
    <property type="component" value="Unassembled WGS sequence"/>
</dbReference>
<dbReference type="InterPro" id="IPR036291">
    <property type="entry name" value="NAD(P)-bd_dom_sf"/>
</dbReference>
<keyword evidence="4" id="KW-1185">Reference proteome</keyword>
<evidence type="ECO:0000313" key="3">
    <source>
        <dbReference type="EMBL" id="RKN62793.1"/>
    </source>
</evidence>
<dbReference type="PRINTS" id="PR00080">
    <property type="entry name" value="SDRFAMILY"/>
</dbReference>
<dbReference type="Gene3D" id="3.40.50.720">
    <property type="entry name" value="NAD(P)-binding Rossmann-like Domain"/>
    <property type="match status" value="1"/>
</dbReference>